<protein>
    <submittedName>
        <fullName evidence="1">Uncharacterized protein</fullName>
    </submittedName>
</protein>
<sequence>MSSSADERFDRLSLLDPFTVSFRCPHGIEDVEISFGPLEQCGGMLNIQSSLGTTVEGGSCADRLKMKLESGGFVTAALQITGRKSTSDFRILDIDYTTVDDSTMTFIIPTTRRSQSQFIRVPRKYDDYTVEDIFPPDYLDRGLNNTSSSGEMYPSMLGEGSEASRLLIYNCFGLFSKKLIVAVGINESGKPWVDLSELYEFENDKRSLEEIWKSYHGNGSRARFKGNVSSSYRDWTATIYRNDSFQFASLSLRISRKKLSTVTAYAQTLIIALLPKLVNTDGGIPLKPLATVPTIPALPTTTVPASLTSTTPATSEWSSTIQMNLTLLPMHKDIFWVSKIAIQRDVPYSEVIDQAPVFYEEVRWVEPVGVWYIGPKFFFAVVVL</sequence>
<name>A0A4S8ML16_DENBC</name>
<accession>A0A4S8ML16</accession>
<dbReference type="Proteomes" id="UP000297245">
    <property type="component" value="Unassembled WGS sequence"/>
</dbReference>
<reference evidence="1 2" key="1">
    <citation type="journal article" date="2019" name="Nat. Ecol. Evol.">
        <title>Megaphylogeny resolves global patterns of mushroom evolution.</title>
        <authorList>
            <person name="Varga T."/>
            <person name="Krizsan K."/>
            <person name="Foldi C."/>
            <person name="Dima B."/>
            <person name="Sanchez-Garcia M."/>
            <person name="Sanchez-Ramirez S."/>
            <person name="Szollosi G.J."/>
            <person name="Szarkandi J.G."/>
            <person name="Papp V."/>
            <person name="Albert L."/>
            <person name="Andreopoulos W."/>
            <person name="Angelini C."/>
            <person name="Antonin V."/>
            <person name="Barry K.W."/>
            <person name="Bougher N.L."/>
            <person name="Buchanan P."/>
            <person name="Buyck B."/>
            <person name="Bense V."/>
            <person name="Catcheside P."/>
            <person name="Chovatia M."/>
            <person name="Cooper J."/>
            <person name="Damon W."/>
            <person name="Desjardin D."/>
            <person name="Finy P."/>
            <person name="Geml J."/>
            <person name="Haridas S."/>
            <person name="Hughes K."/>
            <person name="Justo A."/>
            <person name="Karasinski D."/>
            <person name="Kautmanova I."/>
            <person name="Kiss B."/>
            <person name="Kocsube S."/>
            <person name="Kotiranta H."/>
            <person name="LaButti K.M."/>
            <person name="Lechner B.E."/>
            <person name="Liimatainen K."/>
            <person name="Lipzen A."/>
            <person name="Lukacs Z."/>
            <person name="Mihaltcheva S."/>
            <person name="Morgado L.N."/>
            <person name="Niskanen T."/>
            <person name="Noordeloos M.E."/>
            <person name="Ohm R.A."/>
            <person name="Ortiz-Santana B."/>
            <person name="Ovrebo C."/>
            <person name="Racz N."/>
            <person name="Riley R."/>
            <person name="Savchenko A."/>
            <person name="Shiryaev A."/>
            <person name="Soop K."/>
            <person name="Spirin V."/>
            <person name="Szebenyi C."/>
            <person name="Tomsovsky M."/>
            <person name="Tulloss R.E."/>
            <person name="Uehling J."/>
            <person name="Grigoriev I.V."/>
            <person name="Vagvolgyi C."/>
            <person name="Papp T."/>
            <person name="Martin F.M."/>
            <person name="Miettinen O."/>
            <person name="Hibbett D.S."/>
            <person name="Nagy L.G."/>
        </authorList>
    </citation>
    <scope>NUCLEOTIDE SEQUENCE [LARGE SCALE GENOMIC DNA]</scope>
    <source>
        <strain evidence="1 2">CBS 962.96</strain>
    </source>
</reference>
<gene>
    <name evidence="1" type="ORF">K435DRAFT_851684</name>
</gene>
<organism evidence="1 2">
    <name type="scientific">Dendrothele bispora (strain CBS 962.96)</name>
    <dbReference type="NCBI Taxonomy" id="1314807"/>
    <lineage>
        <taxon>Eukaryota</taxon>
        <taxon>Fungi</taxon>
        <taxon>Dikarya</taxon>
        <taxon>Basidiomycota</taxon>
        <taxon>Agaricomycotina</taxon>
        <taxon>Agaricomycetes</taxon>
        <taxon>Agaricomycetidae</taxon>
        <taxon>Agaricales</taxon>
        <taxon>Agaricales incertae sedis</taxon>
        <taxon>Dendrothele</taxon>
    </lineage>
</organism>
<evidence type="ECO:0000313" key="2">
    <source>
        <dbReference type="Proteomes" id="UP000297245"/>
    </source>
</evidence>
<evidence type="ECO:0000313" key="1">
    <source>
        <dbReference type="EMBL" id="THV03563.1"/>
    </source>
</evidence>
<dbReference type="EMBL" id="ML179065">
    <property type="protein sequence ID" value="THV03563.1"/>
    <property type="molecule type" value="Genomic_DNA"/>
</dbReference>
<dbReference type="AlphaFoldDB" id="A0A4S8ML16"/>
<proteinExistence type="predicted"/>
<keyword evidence="2" id="KW-1185">Reference proteome</keyword>